<sequence length="62" mass="7064">MKNILIYLFLLLSFSFFGCGQFNASPSTGPIFTDPAVKLAELSRQDFTLKLYYEAIAREPRL</sequence>
<reference evidence="1 2" key="1">
    <citation type="journal article" date="2016" name="Nat. Commun.">
        <title>Thousands of microbial genomes shed light on interconnected biogeochemical processes in an aquifer system.</title>
        <authorList>
            <person name="Anantharaman K."/>
            <person name="Brown C.T."/>
            <person name="Hug L.A."/>
            <person name="Sharon I."/>
            <person name="Castelle C.J."/>
            <person name="Probst A.J."/>
            <person name="Thomas B.C."/>
            <person name="Singh A."/>
            <person name="Wilkins M.J."/>
            <person name="Karaoz U."/>
            <person name="Brodie E.L."/>
            <person name="Williams K.H."/>
            <person name="Hubbard S.S."/>
            <person name="Banfield J.F."/>
        </authorList>
    </citation>
    <scope>NUCLEOTIDE SEQUENCE [LARGE SCALE GENOMIC DNA]</scope>
</reference>
<evidence type="ECO:0000313" key="2">
    <source>
        <dbReference type="Proteomes" id="UP000178602"/>
    </source>
</evidence>
<accession>A0A1F4T6G5</accession>
<comment type="caution">
    <text evidence="1">The sequence shown here is derived from an EMBL/GenBank/DDBJ whole genome shotgun (WGS) entry which is preliminary data.</text>
</comment>
<proteinExistence type="predicted"/>
<organism evidence="1 2">
    <name type="scientific">candidate division WOR-1 bacterium RIFOXYC12_FULL_54_18</name>
    <dbReference type="NCBI Taxonomy" id="1802584"/>
    <lineage>
        <taxon>Bacteria</taxon>
        <taxon>Bacillati</taxon>
        <taxon>Saganbacteria</taxon>
    </lineage>
</organism>
<dbReference type="PROSITE" id="PS51257">
    <property type="entry name" value="PROKAR_LIPOPROTEIN"/>
    <property type="match status" value="1"/>
</dbReference>
<dbReference type="AlphaFoldDB" id="A0A1F4T6G5"/>
<protein>
    <submittedName>
        <fullName evidence="1">Uncharacterized protein</fullName>
    </submittedName>
</protein>
<gene>
    <name evidence="1" type="ORF">A3K49_04140</name>
</gene>
<dbReference type="EMBL" id="MEUG01000001">
    <property type="protein sequence ID" value="OGC28160.1"/>
    <property type="molecule type" value="Genomic_DNA"/>
</dbReference>
<evidence type="ECO:0000313" key="1">
    <source>
        <dbReference type="EMBL" id="OGC28160.1"/>
    </source>
</evidence>
<dbReference type="Proteomes" id="UP000178602">
    <property type="component" value="Unassembled WGS sequence"/>
</dbReference>
<name>A0A1F4T6G5_UNCSA</name>